<dbReference type="Pfam" id="PF00071">
    <property type="entry name" value="Ras"/>
    <property type="match status" value="2"/>
</dbReference>
<dbReference type="InterPro" id="IPR005225">
    <property type="entry name" value="Small_GTP-bd"/>
</dbReference>
<dbReference type="eggNOG" id="KOG0086">
    <property type="taxonomic scope" value="Eukaryota"/>
</dbReference>
<dbReference type="InterPro" id="IPR001806">
    <property type="entry name" value="Small_GTPase"/>
</dbReference>
<dbReference type="RefSeq" id="XP_014565032.1">
    <property type="nucleotide sequence ID" value="XM_014709546.1"/>
</dbReference>
<dbReference type="NCBIfam" id="TIGR00231">
    <property type="entry name" value="small_GTP"/>
    <property type="match status" value="1"/>
</dbReference>
<evidence type="ECO:0000256" key="2">
    <source>
        <dbReference type="SAM" id="MobiDB-lite"/>
    </source>
</evidence>
<feature type="compositionally biased region" description="Polar residues" evidence="2">
    <location>
        <begin position="69"/>
        <end position="79"/>
    </location>
</feature>
<dbReference type="FunCoup" id="G7DW37">
    <property type="interactions" value="324"/>
</dbReference>
<dbReference type="STRING" id="764103.G7DW37"/>
<dbReference type="OrthoDB" id="9989112at2759"/>
<dbReference type="EMBL" id="BABT02000047">
    <property type="protein sequence ID" value="GAA94843.1"/>
    <property type="molecule type" value="Genomic_DNA"/>
</dbReference>
<dbReference type="SMART" id="SM00174">
    <property type="entry name" value="RHO"/>
    <property type="match status" value="1"/>
</dbReference>
<dbReference type="GO" id="GO:0005525">
    <property type="term" value="F:GTP binding"/>
    <property type="evidence" value="ECO:0007669"/>
    <property type="project" value="InterPro"/>
</dbReference>
<comment type="similarity">
    <text evidence="1">Belongs to the small GTPase superfamily. Rab family.</text>
</comment>
<dbReference type="GO" id="GO:0003924">
    <property type="term" value="F:GTPase activity"/>
    <property type="evidence" value="ECO:0007669"/>
    <property type="project" value="InterPro"/>
</dbReference>
<name>G7DW37_MIXOS</name>
<evidence type="ECO:0000313" key="4">
    <source>
        <dbReference type="Proteomes" id="UP000009131"/>
    </source>
</evidence>
<dbReference type="PROSITE" id="PS51421">
    <property type="entry name" value="RAS"/>
    <property type="match status" value="1"/>
</dbReference>
<feature type="region of interest" description="Disordered" evidence="2">
    <location>
        <begin position="69"/>
        <end position="101"/>
    </location>
</feature>
<reference evidence="3 4" key="1">
    <citation type="journal article" date="2011" name="J. Gen. Appl. Microbiol.">
        <title>Draft genome sequencing of the enigmatic basidiomycete Mixia osmundae.</title>
        <authorList>
            <person name="Nishida H."/>
            <person name="Nagatsuka Y."/>
            <person name="Sugiyama J."/>
        </authorList>
    </citation>
    <scope>NUCLEOTIDE SEQUENCE [LARGE SCALE GENOMIC DNA]</scope>
    <source>
        <strain evidence="4">CBS 9802 / IAM 14324 / JCM 22182 / KY 12970</strain>
    </source>
</reference>
<dbReference type="PRINTS" id="PR00449">
    <property type="entry name" value="RASTRNSFRMNG"/>
</dbReference>
<accession>G7DW37</accession>
<evidence type="ECO:0008006" key="5">
    <source>
        <dbReference type="Google" id="ProtNLM"/>
    </source>
</evidence>
<evidence type="ECO:0000313" key="3">
    <source>
        <dbReference type="EMBL" id="GAA94843.1"/>
    </source>
</evidence>
<evidence type="ECO:0000256" key="1">
    <source>
        <dbReference type="ARBA" id="ARBA00006270"/>
    </source>
</evidence>
<keyword evidence="4" id="KW-1185">Reference proteome</keyword>
<dbReference type="SUPFAM" id="SSF52540">
    <property type="entry name" value="P-loop containing nucleoside triphosphate hydrolases"/>
    <property type="match status" value="1"/>
</dbReference>
<dbReference type="AlphaFoldDB" id="G7DW37"/>
<dbReference type="PROSITE" id="PS51419">
    <property type="entry name" value="RAB"/>
    <property type="match status" value="1"/>
</dbReference>
<gene>
    <name evidence="3" type="primary">Mo01497</name>
    <name evidence="3" type="ORF">E5Q_01497</name>
</gene>
<dbReference type="InterPro" id="IPR027417">
    <property type="entry name" value="P-loop_NTPase"/>
</dbReference>
<dbReference type="Gene3D" id="3.40.50.300">
    <property type="entry name" value="P-loop containing nucleotide triphosphate hydrolases"/>
    <property type="match status" value="1"/>
</dbReference>
<dbReference type="InParanoid" id="G7DW37"/>
<sequence length="298" mass="32382">MAQSEYNVELVETYDYLLKCILIGESGTGKSCLLNQFINNAFRNDSRHTIGVSFASSLIRLPSTTASAASPVKSSQTKAGDQMGLGKRWKRSGSASSSHFALRPSPERTLKLQIWDTAGQERFRSVTRNYYRGSAGCLLCYDITRRSTFTNLAIWLADARALASPELVTVLVGNKLDREEEREVDYLEASRWAKENDLIFVEVSSLTGENVREPFVLLARSILFAIESGRIDPEASNAGVSYGERAIRRVSSTYMNSTSGFGGFTLAGSSSSPGMLSTVSNALGLSRNNASSSSSGCC</sequence>
<proteinExistence type="inferred from homology"/>
<reference evidence="3 4" key="2">
    <citation type="journal article" date="2012" name="Open Biol.">
        <title>Characteristics of nucleosomes and linker DNA regions on the genome of the basidiomycete Mixia osmundae revealed by mono- and dinucleosome mapping.</title>
        <authorList>
            <person name="Nishida H."/>
            <person name="Kondo S."/>
            <person name="Matsumoto T."/>
            <person name="Suzuki Y."/>
            <person name="Yoshikawa H."/>
            <person name="Taylor T.D."/>
            <person name="Sugiyama J."/>
        </authorList>
    </citation>
    <scope>NUCLEOTIDE SEQUENCE [LARGE SCALE GENOMIC DNA]</scope>
    <source>
        <strain evidence="4">CBS 9802 / IAM 14324 / JCM 22182 / KY 12970</strain>
    </source>
</reference>
<dbReference type="FunFam" id="3.40.50.300:FF:001447">
    <property type="entry name" value="Ras-related protein Rab-1B"/>
    <property type="match status" value="1"/>
</dbReference>
<dbReference type="HOGENOM" id="CLU_041217_23_1_1"/>
<dbReference type="SMART" id="SM00173">
    <property type="entry name" value="RAS"/>
    <property type="match status" value="1"/>
</dbReference>
<organism evidence="3 4">
    <name type="scientific">Mixia osmundae (strain CBS 9802 / IAM 14324 / JCM 22182 / KY 12970)</name>
    <dbReference type="NCBI Taxonomy" id="764103"/>
    <lineage>
        <taxon>Eukaryota</taxon>
        <taxon>Fungi</taxon>
        <taxon>Dikarya</taxon>
        <taxon>Basidiomycota</taxon>
        <taxon>Pucciniomycotina</taxon>
        <taxon>Mixiomycetes</taxon>
        <taxon>Mixiales</taxon>
        <taxon>Mixiaceae</taxon>
        <taxon>Mixia</taxon>
    </lineage>
</organism>
<comment type="caution">
    <text evidence="3">The sequence shown here is derived from an EMBL/GenBank/DDBJ whole genome shotgun (WGS) entry which is preliminary data.</text>
</comment>
<protein>
    <recommendedName>
        <fullName evidence="5">Ras-domain-containing protein</fullName>
    </recommendedName>
</protein>
<dbReference type="Proteomes" id="UP000009131">
    <property type="component" value="Unassembled WGS sequence"/>
</dbReference>
<dbReference type="PANTHER" id="PTHR47979">
    <property type="entry name" value="DRAB11-RELATED"/>
    <property type="match status" value="1"/>
</dbReference>
<dbReference type="InterPro" id="IPR050209">
    <property type="entry name" value="Rab_GTPases_membrane_traffic"/>
</dbReference>
<dbReference type="OMA" id="ASQNICI"/>
<dbReference type="SMART" id="SM00175">
    <property type="entry name" value="RAB"/>
    <property type="match status" value="1"/>
</dbReference>